<evidence type="ECO:0000313" key="3">
    <source>
        <dbReference type="EMBL" id="MTB94081.1"/>
    </source>
</evidence>
<dbReference type="GO" id="GO:0016020">
    <property type="term" value="C:membrane"/>
    <property type="evidence" value="ECO:0007669"/>
    <property type="project" value="TreeGrafter"/>
</dbReference>
<dbReference type="InterPro" id="IPR012171">
    <property type="entry name" value="Fatty_acid_desaturase"/>
</dbReference>
<dbReference type="RefSeq" id="WP_154613849.1">
    <property type="nucleotide sequence ID" value="NZ_CP053660.1"/>
</dbReference>
<organism evidence="3 4">
    <name type="scientific">Nocardioides marmotae</name>
    <dbReference type="NCBI Taxonomy" id="2663857"/>
    <lineage>
        <taxon>Bacteria</taxon>
        <taxon>Bacillati</taxon>
        <taxon>Actinomycetota</taxon>
        <taxon>Actinomycetes</taxon>
        <taxon>Propionibacteriales</taxon>
        <taxon>Nocardioidaceae</taxon>
        <taxon>Nocardioides</taxon>
    </lineage>
</organism>
<dbReference type="AlphaFoldDB" id="A0A6I3IZF0"/>
<keyword evidence="4" id="KW-1185">Reference proteome</keyword>
<evidence type="ECO:0000256" key="1">
    <source>
        <dbReference type="SAM" id="MobiDB-lite"/>
    </source>
</evidence>
<comment type="caution">
    <text evidence="3">The sequence shown here is derived from an EMBL/GenBank/DDBJ whole genome shotgun (WGS) entry which is preliminary data.</text>
</comment>
<dbReference type="GO" id="GO:0008610">
    <property type="term" value="P:lipid biosynthetic process"/>
    <property type="evidence" value="ECO:0007669"/>
    <property type="project" value="UniProtKB-ARBA"/>
</dbReference>
<dbReference type="Pfam" id="PF00487">
    <property type="entry name" value="FA_desaturase"/>
    <property type="match status" value="1"/>
</dbReference>
<sequence>MAIADVKEYTHLTEEEVEQIGRELDAIRQEVEESRGAADAAYINRLIKIQRGLATAGRVSMLAGTWGGRWAPRAKKPALVAGATFLGLAKILENMEIGHNVMHGQWDWMNDPEIHSSNWEWDTAQPAEQWKHSHNYIHHQFTNVLGHDNDIGYGILRMAREQRWHPYYLGQPVYNALLATLFQWGVALHDLDLERIRKGEKDPQEMKRQLKQIFRKGRNQVLKDYVVYPALSGPRWKEVAVANASANLARNLWSYVIIFCGHFPDGAMHFTEEELEDETRAEWYLRQVLGAANFKGGPLLHVMSGNLGFQIEHHLFPDLPSNRYAEISVKVRALCEKYDIPYTTGPLHRQYGQALRTIIKLSVPNSWTTSNDPAPPERSDTANEPSKDRRRKSDSERQPRRAELGVYSRSPRERSHD</sequence>
<dbReference type="PANTHER" id="PTHR19353">
    <property type="entry name" value="FATTY ACID DESATURASE 2"/>
    <property type="match status" value="1"/>
</dbReference>
<dbReference type="Proteomes" id="UP000433406">
    <property type="component" value="Unassembled WGS sequence"/>
</dbReference>
<proteinExistence type="predicted"/>
<evidence type="ECO:0000259" key="2">
    <source>
        <dbReference type="Pfam" id="PF00487"/>
    </source>
</evidence>
<accession>A0A6I3IZF0</accession>
<name>A0A6I3IZF0_9ACTN</name>
<dbReference type="GO" id="GO:0016717">
    <property type="term" value="F:oxidoreductase activity, acting on paired donors, with oxidation of a pair of donors resulting in the reduction of molecular oxygen to two molecules of water"/>
    <property type="evidence" value="ECO:0007669"/>
    <property type="project" value="TreeGrafter"/>
</dbReference>
<gene>
    <name evidence="3" type="ORF">GGQ22_03200</name>
</gene>
<dbReference type="InterPro" id="IPR005804">
    <property type="entry name" value="FA_desaturase_dom"/>
</dbReference>
<protein>
    <submittedName>
        <fullName evidence="3">Acyl-CoA desaturase</fullName>
    </submittedName>
</protein>
<feature type="domain" description="Fatty acid desaturase" evidence="2">
    <location>
        <begin position="78"/>
        <end position="344"/>
    </location>
</feature>
<reference evidence="3 4" key="1">
    <citation type="submission" date="2019-10" db="EMBL/GenBank/DDBJ databases">
        <title>Nocardioides novel species isolated from the excrement of Marmot.</title>
        <authorList>
            <person name="Zhang G."/>
        </authorList>
    </citation>
    <scope>NUCLEOTIDE SEQUENCE [LARGE SCALE GENOMIC DNA]</scope>
    <source>
        <strain evidence="4">zg-579</strain>
    </source>
</reference>
<dbReference type="CDD" id="cd03506">
    <property type="entry name" value="Delta6-FADS-like"/>
    <property type="match status" value="1"/>
</dbReference>
<feature type="region of interest" description="Disordered" evidence="1">
    <location>
        <begin position="365"/>
        <end position="417"/>
    </location>
</feature>
<evidence type="ECO:0000313" key="4">
    <source>
        <dbReference type="Proteomes" id="UP000433406"/>
    </source>
</evidence>
<feature type="compositionally biased region" description="Basic and acidic residues" evidence="1">
    <location>
        <begin position="375"/>
        <end position="403"/>
    </location>
</feature>
<dbReference type="PANTHER" id="PTHR19353:SF19">
    <property type="entry name" value="DELTA(5) FATTY ACID DESATURASE C-RELATED"/>
    <property type="match status" value="1"/>
</dbReference>
<dbReference type="EMBL" id="WLCI01000003">
    <property type="protein sequence ID" value="MTB94081.1"/>
    <property type="molecule type" value="Genomic_DNA"/>
</dbReference>